<keyword evidence="3" id="KW-1185">Reference proteome</keyword>
<comment type="caution">
    <text evidence="2">The sequence shown here is derived from an EMBL/GenBank/DDBJ whole genome shotgun (WGS) entry which is preliminary data.</text>
</comment>
<feature type="region of interest" description="Disordered" evidence="1">
    <location>
        <begin position="1"/>
        <end position="27"/>
    </location>
</feature>
<evidence type="ECO:0008006" key="4">
    <source>
        <dbReference type="Google" id="ProtNLM"/>
    </source>
</evidence>
<dbReference type="EMBL" id="SDPN01000008">
    <property type="protein sequence ID" value="RXZ71956.1"/>
    <property type="molecule type" value="Genomic_DNA"/>
</dbReference>
<reference evidence="2 3" key="1">
    <citation type="submission" date="2019-01" db="EMBL/GenBank/DDBJ databases">
        <title>Agromyces.</title>
        <authorList>
            <person name="Li J."/>
        </authorList>
    </citation>
    <scope>NUCLEOTIDE SEQUENCE [LARGE SCALE GENOMIC DNA]</scope>
    <source>
        <strain evidence="2 3">DSM 15934</strain>
    </source>
</reference>
<organism evidence="2 3">
    <name type="scientific">Agromyces albus</name>
    <dbReference type="NCBI Taxonomy" id="205332"/>
    <lineage>
        <taxon>Bacteria</taxon>
        <taxon>Bacillati</taxon>
        <taxon>Actinomycetota</taxon>
        <taxon>Actinomycetes</taxon>
        <taxon>Micrococcales</taxon>
        <taxon>Microbacteriaceae</taxon>
        <taxon>Agromyces</taxon>
    </lineage>
</organism>
<name>A0A4V1QY53_9MICO</name>
<dbReference type="OrthoDB" id="3831250at2"/>
<dbReference type="RefSeq" id="WP_129520029.1">
    <property type="nucleotide sequence ID" value="NZ_SDPN01000008.1"/>
</dbReference>
<protein>
    <recommendedName>
        <fullName evidence="4">DUF4352 domain-containing protein</fullName>
    </recommendedName>
</protein>
<dbReference type="Proteomes" id="UP000293865">
    <property type="component" value="Unassembled WGS sequence"/>
</dbReference>
<gene>
    <name evidence="2" type="ORF">ESP51_06185</name>
</gene>
<sequence length="164" mass="16617">MPSGPVEPEKPRTTEVPPPDGTTIDDVIEEAPPAPVEDADLDDVVTLDTGVRVSVAEISAITVEAETPGELAGPAVAATIRFENESGEVLDVGGAIVSLVDAAGNVAVPTTSSPAAPAIGTVDDGEAAEGTYVFRIPEDTRNEITLMVDYAAGAPVVVFHGSVA</sequence>
<accession>A0A4V1QY53</accession>
<evidence type="ECO:0000256" key="1">
    <source>
        <dbReference type="SAM" id="MobiDB-lite"/>
    </source>
</evidence>
<evidence type="ECO:0000313" key="2">
    <source>
        <dbReference type="EMBL" id="RXZ71956.1"/>
    </source>
</evidence>
<dbReference type="AlphaFoldDB" id="A0A4V1QY53"/>
<evidence type="ECO:0000313" key="3">
    <source>
        <dbReference type="Proteomes" id="UP000293865"/>
    </source>
</evidence>
<proteinExistence type="predicted"/>